<comment type="caution">
    <text evidence="4">The sequence shown here is derived from an EMBL/GenBank/DDBJ whole genome shotgun (WGS) entry which is preliminary data.</text>
</comment>
<dbReference type="Pfam" id="PF13561">
    <property type="entry name" value="adh_short_C2"/>
    <property type="match status" value="1"/>
</dbReference>
<dbReference type="GO" id="GO:0016616">
    <property type="term" value="F:oxidoreductase activity, acting on the CH-OH group of donors, NAD or NADP as acceptor"/>
    <property type="evidence" value="ECO:0007669"/>
    <property type="project" value="TreeGrafter"/>
</dbReference>
<evidence type="ECO:0000256" key="1">
    <source>
        <dbReference type="ARBA" id="ARBA00006484"/>
    </source>
</evidence>
<comment type="similarity">
    <text evidence="1">Belongs to the short-chain dehydrogenases/reductases (SDR) family.</text>
</comment>
<dbReference type="InterPro" id="IPR002347">
    <property type="entry name" value="SDR_fam"/>
</dbReference>
<keyword evidence="2" id="KW-0560">Oxidoreductase</keyword>
<evidence type="ECO:0000259" key="3">
    <source>
        <dbReference type="SMART" id="SM00822"/>
    </source>
</evidence>
<reference evidence="4 5" key="1">
    <citation type="submission" date="2020-06" db="EMBL/GenBank/DDBJ databases">
        <title>Description of novel acetic acid bacteria.</title>
        <authorList>
            <person name="Sombolestani A."/>
        </authorList>
    </citation>
    <scope>NUCLEOTIDE SEQUENCE [LARGE SCALE GENOMIC DNA]</scope>
    <source>
        <strain evidence="4 5">LMG 27010</strain>
    </source>
</reference>
<dbReference type="SMART" id="SM00822">
    <property type="entry name" value="PKS_KR"/>
    <property type="match status" value="1"/>
</dbReference>
<evidence type="ECO:0000313" key="4">
    <source>
        <dbReference type="EMBL" id="NVN39195.1"/>
    </source>
</evidence>
<dbReference type="NCBIfam" id="NF004847">
    <property type="entry name" value="PRK06198.1"/>
    <property type="match status" value="1"/>
</dbReference>
<keyword evidence="5" id="KW-1185">Reference proteome</keyword>
<evidence type="ECO:0000313" key="5">
    <source>
        <dbReference type="Proteomes" id="UP000585665"/>
    </source>
</evidence>
<name>A0A850P3F1_9PROT</name>
<organism evidence="4 5">
    <name type="scientific">Ameyamaea chiangmaiensis</name>
    <dbReference type="NCBI Taxonomy" id="442969"/>
    <lineage>
        <taxon>Bacteria</taxon>
        <taxon>Pseudomonadati</taxon>
        <taxon>Pseudomonadota</taxon>
        <taxon>Alphaproteobacteria</taxon>
        <taxon>Acetobacterales</taxon>
        <taxon>Acetobacteraceae</taxon>
        <taxon>Ameyamaea</taxon>
    </lineage>
</organism>
<dbReference type="Gene3D" id="3.40.50.720">
    <property type="entry name" value="NAD(P)-binding Rossmann-like Domain"/>
    <property type="match status" value="1"/>
</dbReference>
<dbReference type="FunFam" id="3.40.50.720:FF:000084">
    <property type="entry name" value="Short-chain dehydrogenase reductase"/>
    <property type="match status" value="1"/>
</dbReference>
<evidence type="ECO:0000256" key="2">
    <source>
        <dbReference type="ARBA" id="ARBA00023002"/>
    </source>
</evidence>
<dbReference type="EMBL" id="JABXXR010000004">
    <property type="protein sequence ID" value="NVN39195.1"/>
    <property type="molecule type" value="Genomic_DNA"/>
</dbReference>
<dbReference type="PRINTS" id="PR00081">
    <property type="entry name" value="GDHRDH"/>
</dbReference>
<dbReference type="AlphaFoldDB" id="A0A850P3F1"/>
<dbReference type="Proteomes" id="UP000585665">
    <property type="component" value="Unassembled WGS sequence"/>
</dbReference>
<dbReference type="GO" id="GO:0048038">
    <property type="term" value="F:quinone binding"/>
    <property type="evidence" value="ECO:0007669"/>
    <property type="project" value="TreeGrafter"/>
</dbReference>
<dbReference type="PROSITE" id="PS00061">
    <property type="entry name" value="ADH_SHORT"/>
    <property type="match status" value="1"/>
</dbReference>
<dbReference type="InterPro" id="IPR020904">
    <property type="entry name" value="Sc_DH/Rdtase_CS"/>
</dbReference>
<protein>
    <submittedName>
        <fullName evidence="4">SDR family oxidoreductase</fullName>
    </submittedName>
</protein>
<dbReference type="SUPFAM" id="SSF51735">
    <property type="entry name" value="NAD(P)-binding Rossmann-fold domains"/>
    <property type="match status" value="1"/>
</dbReference>
<dbReference type="InterPro" id="IPR057326">
    <property type="entry name" value="KR_dom"/>
</dbReference>
<dbReference type="PRINTS" id="PR00080">
    <property type="entry name" value="SDRFAMILY"/>
</dbReference>
<dbReference type="CDD" id="cd05233">
    <property type="entry name" value="SDR_c"/>
    <property type="match status" value="1"/>
</dbReference>
<dbReference type="PANTHER" id="PTHR42760:SF133">
    <property type="entry name" value="3-OXOACYL-[ACYL-CARRIER-PROTEIN] REDUCTASE"/>
    <property type="match status" value="1"/>
</dbReference>
<dbReference type="InterPro" id="IPR036291">
    <property type="entry name" value="NAD(P)-bd_dom_sf"/>
</dbReference>
<dbReference type="GO" id="GO:0006633">
    <property type="term" value="P:fatty acid biosynthetic process"/>
    <property type="evidence" value="ECO:0007669"/>
    <property type="project" value="TreeGrafter"/>
</dbReference>
<sequence length="269" mass="28720">MESMRDKVAVITGGTQGLGAAIALEMAREAASGLVICGRDRDKGQAQAARIRTATGCDVTFVAADLGDVAACRHIIAATDERYGRVDCLVNSAALTDRGSILDTSPDLFDRIFAVNVRAPFFLMQDAIRLMKRDDRRGTIVNVCSMSAVAGQSFLAAYSASKGALATLTRNVAFSVMRNRIRVNAISPGWMASDGEDQIMRRFHGATDGWQERAGQALPFGRLLSPEDVARAVVFLAGEQSGLMTGSVVDYDQSVHGGYDVAPVPSEKL</sequence>
<proteinExistence type="inferred from homology"/>
<dbReference type="RefSeq" id="WP_176612213.1">
    <property type="nucleotide sequence ID" value="NZ_JABXXR010000004.1"/>
</dbReference>
<dbReference type="PANTHER" id="PTHR42760">
    <property type="entry name" value="SHORT-CHAIN DEHYDROGENASES/REDUCTASES FAMILY MEMBER"/>
    <property type="match status" value="1"/>
</dbReference>
<gene>
    <name evidence="4" type="ORF">HUK82_01260</name>
</gene>
<accession>A0A850P3F1</accession>
<feature type="domain" description="Ketoreductase" evidence="3">
    <location>
        <begin position="7"/>
        <end position="184"/>
    </location>
</feature>